<keyword evidence="1" id="KW-0175">Coiled coil</keyword>
<reference evidence="4" key="1">
    <citation type="journal article" date="2019" name="Int. J. Syst. Evol. Microbiol.">
        <title>The Global Catalogue of Microorganisms (GCM) 10K type strain sequencing project: providing services to taxonomists for standard genome sequencing and annotation.</title>
        <authorList>
            <consortium name="The Broad Institute Genomics Platform"/>
            <consortium name="The Broad Institute Genome Sequencing Center for Infectious Disease"/>
            <person name="Wu L."/>
            <person name="Ma J."/>
        </authorList>
    </citation>
    <scope>NUCLEOTIDE SEQUENCE [LARGE SCALE GENOMIC DNA]</scope>
    <source>
        <strain evidence="4">NBRC 15640</strain>
    </source>
</reference>
<dbReference type="Proteomes" id="UP001156690">
    <property type="component" value="Unassembled WGS sequence"/>
</dbReference>
<organism evidence="3 4">
    <name type="scientific">Vibrio penaeicida</name>
    <dbReference type="NCBI Taxonomy" id="104609"/>
    <lineage>
        <taxon>Bacteria</taxon>
        <taxon>Pseudomonadati</taxon>
        <taxon>Pseudomonadota</taxon>
        <taxon>Gammaproteobacteria</taxon>
        <taxon>Vibrionales</taxon>
        <taxon>Vibrionaceae</taxon>
        <taxon>Vibrio</taxon>
    </lineage>
</organism>
<evidence type="ECO:0000313" key="3">
    <source>
        <dbReference type="EMBL" id="GLQ75925.1"/>
    </source>
</evidence>
<evidence type="ECO:0000313" key="4">
    <source>
        <dbReference type="Proteomes" id="UP001156690"/>
    </source>
</evidence>
<evidence type="ECO:0000259" key="2">
    <source>
        <dbReference type="Pfam" id="PF12919"/>
    </source>
</evidence>
<dbReference type="Pfam" id="PF12919">
    <property type="entry name" value="TcdA_TcdB"/>
    <property type="match status" value="2"/>
</dbReference>
<feature type="domain" description="GT44" evidence="2">
    <location>
        <begin position="35"/>
        <end position="75"/>
    </location>
</feature>
<accession>A0AAV5NZD4</accession>
<protein>
    <recommendedName>
        <fullName evidence="2">GT44 domain-containing protein</fullName>
    </recommendedName>
</protein>
<dbReference type="Gene3D" id="3.90.550.20">
    <property type="match status" value="1"/>
</dbReference>
<dbReference type="GO" id="GO:0016757">
    <property type="term" value="F:glycosyltransferase activity"/>
    <property type="evidence" value="ECO:0007669"/>
    <property type="project" value="InterPro"/>
</dbReference>
<keyword evidence="4" id="KW-1185">Reference proteome</keyword>
<dbReference type="AlphaFoldDB" id="A0AAV5NZD4"/>
<dbReference type="InterPro" id="IPR024770">
    <property type="entry name" value="TcdA/TcdB_cat"/>
</dbReference>
<feature type="domain" description="GT44" evidence="2">
    <location>
        <begin position="99"/>
        <end position="333"/>
    </location>
</feature>
<comment type="caution">
    <text evidence="3">The sequence shown here is derived from an EMBL/GenBank/DDBJ whole genome shotgun (WGS) entry which is preliminary data.</text>
</comment>
<dbReference type="SUPFAM" id="SSF53448">
    <property type="entry name" value="Nucleotide-diphospho-sugar transferases"/>
    <property type="match status" value="1"/>
</dbReference>
<evidence type="ECO:0000256" key="1">
    <source>
        <dbReference type="SAM" id="Coils"/>
    </source>
</evidence>
<gene>
    <name evidence="3" type="ORF">GCM10007932_52880</name>
</gene>
<dbReference type="EMBL" id="BSNX01000075">
    <property type="protein sequence ID" value="GLQ75925.1"/>
    <property type="molecule type" value="Genomic_DNA"/>
</dbReference>
<name>A0AAV5NZD4_9VIBR</name>
<feature type="coiled-coil region" evidence="1">
    <location>
        <begin position="79"/>
        <end position="106"/>
    </location>
</feature>
<dbReference type="InterPro" id="IPR029044">
    <property type="entry name" value="Nucleotide-diphossugar_trans"/>
</dbReference>
<proteinExistence type="predicted"/>
<sequence>MEQYNSISINDTSYVGIQSIKINEGIDFKKSQSDKILHFVWLGIPSEAIDIYLRVWKHHYPSYRIILWYDSEFILSGVYREQLNLKDRLKEKVKVLLERQDSLYEEFLSIKGENPLEELLESHDIKEFDRNNEICKIKNNYSFVDVRDIREERVLYSNEVEKCYTKEVILRANLACASDILRLCILKKFGGVYLDVDTLPCLDHIFKVAKNSLPHDVFYCKEIEEYKSSLYLEKFSKKQKEENSVLAKHGCNLERFSHEHIKLLQQDIREHNIEDIVEKPFMMHEKFLMLGVDKVEKNAFYNNVIVAKKESRTLSILIIEILKRYREIENKNYDNYETAKKYNEIYNKGYLGRLVGYRLDGLVDIPNTTISLTGPNVILEVLLGLAYKVLKLSKQHDPIKVAAILQSEKYGIVCGNLITHTNEQSKSSWM</sequence>